<organism evidence="10 11">
    <name type="scientific">Pontiella sulfatireligans</name>
    <dbReference type="NCBI Taxonomy" id="2750658"/>
    <lineage>
        <taxon>Bacteria</taxon>
        <taxon>Pseudomonadati</taxon>
        <taxon>Kiritimatiellota</taxon>
        <taxon>Kiritimatiellia</taxon>
        <taxon>Kiritimatiellales</taxon>
        <taxon>Pontiellaceae</taxon>
        <taxon>Pontiella</taxon>
    </lineage>
</organism>
<comment type="similarity">
    <text evidence="1">Belongs to the glycosyl hydrolase 2 family.</text>
</comment>
<dbReference type="InterPro" id="IPR006103">
    <property type="entry name" value="Glyco_hydro_2_cat"/>
</dbReference>
<feature type="domain" description="Glycosyl hydrolases family 2 sugar binding" evidence="9">
    <location>
        <begin position="90"/>
        <end position="200"/>
    </location>
</feature>
<evidence type="ECO:0000256" key="1">
    <source>
        <dbReference type="ARBA" id="ARBA00007401"/>
    </source>
</evidence>
<feature type="domain" description="Glycoside hydrolase family 2 catalytic" evidence="8">
    <location>
        <begin position="294"/>
        <end position="532"/>
    </location>
</feature>
<dbReference type="SUPFAM" id="SSF49785">
    <property type="entry name" value="Galactose-binding domain-like"/>
    <property type="match status" value="1"/>
</dbReference>
<dbReference type="InterPro" id="IPR006102">
    <property type="entry name" value="Ig-like_GH2"/>
</dbReference>
<dbReference type="InterPro" id="IPR006104">
    <property type="entry name" value="Glyco_hydro_2_N"/>
</dbReference>
<keyword evidence="11" id="KW-1185">Reference proteome</keyword>
<dbReference type="Gene3D" id="2.60.40.10">
    <property type="entry name" value="Immunoglobulins"/>
    <property type="match status" value="1"/>
</dbReference>
<dbReference type="InterPro" id="IPR036156">
    <property type="entry name" value="Beta-gal/glucu_dom_sf"/>
</dbReference>
<dbReference type="SUPFAM" id="SSF49303">
    <property type="entry name" value="beta-Galactosidase/glucuronidase domain"/>
    <property type="match status" value="1"/>
</dbReference>
<keyword evidence="4" id="KW-0378">Hydrolase</keyword>
<dbReference type="InterPro" id="IPR006101">
    <property type="entry name" value="Glyco_hydro_2"/>
</dbReference>
<dbReference type="AlphaFoldDB" id="A0A6C2UFP5"/>
<dbReference type="Gene3D" id="2.60.120.260">
    <property type="entry name" value="Galactose-binding domain-like"/>
    <property type="match status" value="1"/>
</dbReference>
<dbReference type="RefSeq" id="WP_136060428.1">
    <property type="nucleotide sequence ID" value="NZ_CAAHFH010000001.1"/>
</dbReference>
<evidence type="ECO:0000313" key="10">
    <source>
        <dbReference type="EMBL" id="VGO18990.1"/>
    </source>
</evidence>
<dbReference type="GO" id="GO:0030246">
    <property type="term" value="F:carbohydrate binding"/>
    <property type="evidence" value="ECO:0007669"/>
    <property type="project" value="TreeGrafter"/>
</dbReference>
<dbReference type="PANTHER" id="PTHR10066:SF67">
    <property type="entry name" value="BETA-GLUCURONIDASE"/>
    <property type="match status" value="1"/>
</dbReference>
<dbReference type="GO" id="GO:0005975">
    <property type="term" value="P:carbohydrate metabolic process"/>
    <property type="evidence" value="ECO:0007669"/>
    <property type="project" value="InterPro"/>
</dbReference>
<protein>
    <recommendedName>
        <fullName evidence="3">Beta-glucuronidase</fullName>
        <ecNumber evidence="2">3.2.1.31</ecNumber>
    </recommendedName>
</protein>
<dbReference type="Pfam" id="PF02836">
    <property type="entry name" value="Glyco_hydro_2_C"/>
    <property type="match status" value="1"/>
</dbReference>
<dbReference type="EMBL" id="CAAHFH010000001">
    <property type="protein sequence ID" value="VGO18990.1"/>
    <property type="molecule type" value="Genomic_DNA"/>
</dbReference>
<dbReference type="PANTHER" id="PTHR10066">
    <property type="entry name" value="BETA-GLUCURONIDASE"/>
    <property type="match status" value="1"/>
</dbReference>
<accession>A0A6C2UFP5</accession>
<evidence type="ECO:0000259" key="9">
    <source>
        <dbReference type="Pfam" id="PF02837"/>
    </source>
</evidence>
<dbReference type="InterPro" id="IPR017853">
    <property type="entry name" value="GH"/>
</dbReference>
<evidence type="ECO:0000256" key="2">
    <source>
        <dbReference type="ARBA" id="ARBA00012761"/>
    </source>
</evidence>
<dbReference type="GO" id="GO:0004566">
    <property type="term" value="F:beta-glucuronidase activity"/>
    <property type="evidence" value="ECO:0007669"/>
    <property type="project" value="TreeGrafter"/>
</dbReference>
<sequence>MPFFKSFKTCFLIVAFVCLTLNLAAQSFMMNPYGCKDAVLLNGRWNAIIDQYGRGEAKKFFQNRKPQKNTEFVEYSFDGGLRLDVPGDFNSQLPELKYYEGNVWYQRTFMAKKDTSRRQYLYFAGVSYEAAVWLNGKKVGRHEGGFTPFQFDVSDQLVDGENDLVILVNNNRRVDGIPAMQFDWWNYGGILRDVFFVDRPRVHVHDYKVQLKKGFEDVIAGYVQLEGASSPQPVELSVPELNIKQQLTTDAKGRASFEIAAKPQLWEPAAPRMYQVAFTVGSDAVSDEIGFRSIEVKGSDILLNGKPVFLKGINFHEEIPQRMGRAYSDADAAMILSEVKALGCNFIRTAHYPQNEHIVRVAEKMGLMIWEEIPLWQGIEFSNPVILKKAETMLREMIYRDKNRAGIIIWSIANETDPSEYRDKVLTGLVDMTRRLDGTRLVGAAFDNMTYHKDVSTFTLEDRLAEAVDVVGVNKYMGWYMPFPVEPEKIMWDVAVDKPLIMTEFGGEALYGQHGSKDVAHSWSEEYQEEIYRKNYVMFENIPNLRGTSPWVLFDFRSPYRCHQRNQEGWNRKGLVSDKGQRKKAWWVVKNFYEAR</sequence>
<dbReference type="Proteomes" id="UP000346198">
    <property type="component" value="Unassembled WGS sequence"/>
</dbReference>
<evidence type="ECO:0000256" key="3">
    <source>
        <dbReference type="ARBA" id="ARBA00016205"/>
    </source>
</evidence>
<keyword evidence="5" id="KW-0326">Glycosidase</keyword>
<reference evidence="10 11" key="1">
    <citation type="submission" date="2019-04" db="EMBL/GenBank/DDBJ databases">
        <authorList>
            <person name="Van Vliet M D."/>
        </authorList>
    </citation>
    <scope>NUCLEOTIDE SEQUENCE [LARGE SCALE GENOMIC DNA]</scope>
    <source>
        <strain evidence="10 11">F21</strain>
    </source>
</reference>
<dbReference type="InterPro" id="IPR013783">
    <property type="entry name" value="Ig-like_fold"/>
</dbReference>
<evidence type="ECO:0000259" key="8">
    <source>
        <dbReference type="Pfam" id="PF02836"/>
    </source>
</evidence>
<evidence type="ECO:0000259" key="7">
    <source>
        <dbReference type="Pfam" id="PF00703"/>
    </source>
</evidence>
<feature type="domain" description="Glycoside hydrolase family 2 immunoglobulin-like beta-sandwich" evidence="7">
    <location>
        <begin position="237"/>
        <end position="292"/>
    </location>
</feature>
<feature type="signal peptide" evidence="6">
    <location>
        <begin position="1"/>
        <end position="24"/>
    </location>
</feature>
<proteinExistence type="inferred from homology"/>
<evidence type="ECO:0000256" key="4">
    <source>
        <dbReference type="ARBA" id="ARBA00022801"/>
    </source>
</evidence>
<keyword evidence="6" id="KW-0732">Signal</keyword>
<dbReference type="GO" id="GO:0019391">
    <property type="term" value="P:glucuronoside catabolic process"/>
    <property type="evidence" value="ECO:0007669"/>
    <property type="project" value="TreeGrafter"/>
</dbReference>
<dbReference type="EC" id="3.2.1.31" evidence="2"/>
<feature type="chain" id="PRO_5025464221" description="Beta-glucuronidase" evidence="6">
    <location>
        <begin position="25"/>
        <end position="596"/>
    </location>
</feature>
<dbReference type="Gene3D" id="3.20.20.80">
    <property type="entry name" value="Glycosidases"/>
    <property type="match status" value="1"/>
</dbReference>
<dbReference type="InterPro" id="IPR008979">
    <property type="entry name" value="Galactose-bd-like_sf"/>
</dbReference>
<evidence type="ECO:0000256" key="6">
    <source>
        <dbReference type="SAM" id="SignalP"/>
    </source>
</evidence>
<dbReference type="SUPFAM" id="SSF51445">
    <property type="entry name" value="(Trans)glycosidases"/>
    <property type="match status" value="1"/>
</dbReference>
<evidence type="ECO:0000256" key="5">
    <source>
        <dbReference type="ARBA" id="ARBA00023295"/>
    </source>
</evidence>
<dbReference type="Pfam" id="PF00703">
    <property type="entry name" value="Glyco_hydro_2"/>
    <property type="match status" value="1"/>
</dbReference>
<evidence type="ECO:0000313" key="11">
    <source>
        <dbReference type="Proteomes" id="UP000346198"/>
    </source>
</evidence>
<name>A0A6C2UFP5_9BACT</name>
<dbReference type="PRINTS" id="PR00132">
    <property type="entry name" value="GLHYDRLASE2"/>
</dbReference>
<gene>
    <name evidence="10" type="primary">uidA_2</name>
    <name evidence="10" type="ORF">SCARR_01044</name>
</gene>
<dbReference type="Pfam" id="PF02837">
    <property type="entry name" value="Glyco_hydro_2_N"/>
    <property type="match status" value="1"/>
</dbReference>